<feature type="compositionally biased region" description="Polar residues" evidence="1">
    <location>
        <begin position="1"/>
        <end position="14"/>
    </location>
</feature>
<accession>A0A6D2KGD0</accession>
<reference evidence="2" key="1">
    <citation type="submission" date="2020-01" db="EMBL/GenBank/DDBJ databases">
        <authorList>
            <person name="Mishra B."/>
        </authorList>
    </citation>
    <scope>NUCLEOTIDE SEQUENCE [LARGE SCALE GENOMIC DNA]</scope>
</reference>
<dbReference type="EMBL" id="CACVBM020001385">
    <property type="protein sequence ID" value="CAA7048393.1"/>
    <property type="molecule type" value="Genomic_DNA"/>
</dbReference>
<protein>
    <submittedName>
        <fullName evidence="2">Uncharacterized protein</fullName>
    </submittedName>
</protein>
<keyword evidence="3" id="KW-1185">Reference proteome</keyword>
<proteinExistence type="predicted"/>
<name>A0A6D2KGD0_9BRAS</name>
<sequence>MTTRSRTHLSQSVGNRIPFGKQNSRVRRFVRLQNGRSDGSSNVRLSDLRYGRLSVRPPIGNRRSRSEQTIDTVDIDRNRRKLSETAFSLDNRFSLDT</sequence>
<dbReference type="AlphaFoldDB" id="A0A6D2KGD0"/>
<dbReference type="Proteomes" id="UP000467841">
    <property type="component" value="Unassembled WGS sequence"/>
</dbReference>
<evidence type="ECO:0000256" key="1">
    <source>
        <dbReference type="SAM" id="MobiDB-lite"/>
    </source>
</evidence>
<gene>
    <name evidence="2" type="ORF">MERR_LOCUS35628</name>
</gene>
<evidence type="ECO:0000313" key="2">
    <source>
        <dbReference type="EMBL" id="CAA7048393.1"/>
    </source>
</evidence>
<evidence type="ECO:0000313" key="3">
    <source>
        <dbReference type="Proteomes" id="UP000467841"/>
    </source>
</evidence>
<organism evidence="2 3">
    <name type="scientific">Microthlaspi erraticum</name>
    <dbReference type="NCBI Taxonomy" id="1685480"/>
    <lineage>
        <taxon>Eukaryota</taxon>
        <taxon>Viridiplantae</taxon>
        <taxon>Streptophyta</taxon>
        <taxon>Embryophyta</taxon>
        <taxon>Tracheophyta</taxon>
        <taxon>Spermatophyta</taxon>
        <taxon>Magnoliopsida</taxon>
        <taxon>eudicotyledons</taxon>
        <taxon>Gunneridae</taxon>
        <taxon>Pentapetalae</taxon>
        <taxon>rosids</taxon>
        <taxon>malvids</taxon>
        <taxon>Brassicales</taxon>
        <taxon>Brassicaceae</taxon>
        <taxon>Coluteocarpeae</taxon>
        <taxon>Microthlaspi</taxon>
    </lineage>
</organism>
<comment type="caution">
    <text evidence="2">The sequence shown here is derived from an EMBL/GenBank/DDBJ whole genome shotgun (WGS) entry which is preliminary data.</text>
</comment>
<feature type="region of interest" description="Disordered" evidence="1">
    <location>
        <begin position="1"/>
        <end position="21"/>
    </location>
</feature>